<gene>
    <name evidence="1" type="ORF">PMAYCL1PPCAC_09378</name>
</gene>
<feature type="non-terminal residue" evidence="1">
    <location>
        <position position="108"/>
    </location>
</feature>
<dbReference type="Proteomes" id="UP001328107">
    <property type="component" value="Unassembled WGS sequence"/>
</dbReference>
<dbReference type="EMBL" id="BTRK01000002">
    <property type="protein sequence ID" value="GMR39183.1"/>
    <property type="molecule type" value="Genomic_DNA"/>
</dbReference>
<evidence type="ECO:0000313" key="2">
    <source>
        <dbReference type="Proteomes" id="UP001328107"/>
    </source>
</evidence>
<organism evidence="1 2">
    <name type="scientific">Pristionchus mayeri</name>
    <dbReference type="NCBI Taxonomy" id="1317129"/>
    <lineage>
        <taxon>Eukaryota</taxon>
        <taxon>Metazoa</taxon>
        <taxon>Ecdysozoa</taxon>
        <taxon>Nematoda</taxon>
        <taxon>Chromadorea</taxon>
        <taxon>Rhabditida</taxon>
        <taxon>Rhabditina</taxon>
        <taxon>Diplogasteromorpha</taxon>
        <taxon>Diplogasteroidea</taxon>
        <taxon>Neodiplogasteridae</taxon>
        <taxon>Pristionchus</taxon>
    </lineage>
</organism>
<name>A0AAN5C6E5_9BILA</name>
<protein>
    <submittedName>
        <fullName evidence="1">Uncharacterized protein</fullName>
    </submittedName>
</protein>
<keyword evidence="2" id="KW-1185">Reference proteome</keyword>
<reference evidence="2" key="1">
    <citation type="submission" date="2022-10" db="EMBL/GenBank/DDBJ databases">
        <title>Genome assembly of Pristionchus species.</title>
        <authorList>
            <person name="Yoshida K."/>
            <person name="Sommer R.J."/>
        </authorList>
    </citation>
    <scope>NUCLEOTIDE SEQUENCE [LARGE SCALE GENOMIC DNA]</scope>
    <source>
        <strain evidence="2">RS5460</strain>
    </source>
</reference>
<proteinExistence type="predicted"/>
<accession>A0AAN5C6E5</accession>
<comment type="caution">
    <text evidence="1">The sequence shown here is derived from an EMBL/GenBank/DDBJ whole genome shotgun (WGS) entry which is preliminary data.</text>
</comment>
<sequence length="108" mass="12278">MNSKEKIYKAIFTPFVGIGVIYLRNQLEGEELYFGGLCSKEREGGTFVYRMGQDPGSEGMLVNVPRDRLEQIELRLFHRGKAIYVSKNSEAPNPTVIKLKENVILIEV</sequence>
<evidence type="ECO:0000313" key="1">
    <source>
        <dbReference type="EMBL" id="GMR39183.1"/>
    </source>
</evidence>
<dbReference type="AlphaFoldDB" id="A0AAN5C6E5"/>